<comment type="caution">
    <text evidence="3">The sequence shown here is derived from an EMBL/GenBank/DDBJ whole genome shotgun (WGS) entry which is preliminary data.</text>
</comment>
<dbReference type="EMBL" id="MCAS01000022">
    <property type="protein sequence ID" value="RKF43929.1"/>
    <property type="molecule type" value="Genomic_DNA"/>
</dbReference>
<keyword evidence="2" id="KW-0812">Transmembrane</keyword>
<dbReference type="OrthoDB" id="9100881at2"/>
<name>A0A420GFJ7_9BURK</name>
<protein>
    <submittedName>
        <fullName evidence="3">Uncharacterized protein</fullName>
    </submittedName>
</protein>
<organism evidence="3 4">
    <name type="scientific">Paraburkholderia fungorum</name>
    <dbReference type="NCBI Taxonomy" id="134537"/>
    <lineage>
        <taxon>Bacteria</taxon>
        <taxon>Pseudomonadati</taxon>
        <taxon>Pseudomonadota</taxon>
        <taxon>Betaproteobacteria</taxon>
        <taxon>Burkholderiales</taxon>
        <taxon>Burkholderiaceae</taxon>
        <taxon>Paraburkholderia</taxon>
    </lineage>
</organism>
<evidence type="ECO:0000256" key="2">
    <source>
        <dbReference type="SAM" id="Phobius"/>
    </source>
</evidence>
<reference evidence="3 4" key="1">
    <citation type="submission" date="2016-07" db="EMBL/GenBank/DDBJ databases">
        <title>Genome analysis of Burkholderia fungorum ES3-20.</title>
        <authorList>
            <person name="Xu D."/>
            <person name="Yao R."/>
            <person name="Zheng S."/>
        </authorList>
    </citation>
    <scope>NUCLEOTIDE SEQUENCE [LARGE SCALE GENOMIC DNA]</scope>
    <source>
        <strain evidence="3 4">ES3-20</strain>
    </source>
</reference>
<sequence>MGRPKIGIFGALVALGGFMAFRYVQRNRAAQVSAARDLSRWEGEGGTVATPTPSGSVSVASASPAAPDTARGANGAHPNGQGGAWPFPRSDGPQ</sequence>
<dbReference type="Proteomes" id="UP000283709">
    <property type="component" value="Unassembled WGS sequence"/>
</dbReference>
<feature type="compositionally biased region" description="Low complexity" evidence="1">
    <location>
        <begin position="50"/>
        <end position="70"/>
    </location>
</feature>
<gene>
    <name evidence="3" type="ORF">BCY88_30075</name>
</gene>
<keyword evidence="2" id="KW-1133">Transmembrane helix</keyword>
<evidence type="ECO:0000256" key="1">
    <source>
        <dbReference type="SAM" id="MobiDB-lite"/>
    </source>
</evidence>
<evidence type="ECO:0000313" key="3">
    <source>
        <dbReference type="EMBL" id="RKF43929.1"/>
    </source>
</evidence>
<feature type="region of interest" description="Disordered" evidence="1">
    <location>
        <begin position="36"/>
        <end position="94"/>
    </location>
</feature>
<proteinExistence type="predicted"/>
<evidence type="ECO:0000313" key="4">
    <source>
        <dbReference type="Proteomes" id="UP000283709"/>
    </source>
</evidence>
<feature type="transmembrane region" description="Helical" evidence="2">
    <location>
        <begin position="6"/>
        <end position="24"/>
    </location>
</feature>
<keyword evidence="2" id="KW-0472">Membrane</keyword>
<accession>A0A420GFJ7</accession>
<dbReference type="AlphaFoldDB" id="A0A420GFJ7"/>
<dbReference type="RefSeq" id="WP_120346079.1">
    <property type="nucleotide sequence ID" value="NZ_MCAS01000022.1"/>
</dbReference>